<dbReference type="Proteomes" id="UP000034160">
    <property type="component" value="Unassembled WGS sequence"/>
</dbReference>
<keyword evidence="1" id="KW-1133">Transmembrane helix</keyword>
<keyword evidence="1" id="KW-0472">Membrane</keyword>
<organism evidence="2 3">
    <name type="scientific">Candidatus Amesbacteria bacterium GW2011_GWA2_42_12</name>
    <dbReference type="NCBI Taxonomy" id="1618356"/>
    <lineage>
        <taxon>Bacteria</taxon>
        <taxon>Candidatus Amesiibacteriota</taxon>
    </lineage>
</organism>
<evidence type="ECO:0000256" key="1">
    <source>
        <dbReference type="SAM" id="Phobius"/>
    </source>
</evidence>
<accession>A0A0G0Y4M6</accession>
<sequence>MYPSIRCFCDQREQKYGWRLAVRRTVTVYSVLCVVCFLLLSVRITLFIIQRIRFFRHGAGAEGLGVNDPETWGYVITKPVYLLMLAKREAGELTKSLKFDIIYR</sequence>
<dbReference type="EMBL" id="LCCN01000016">
    <property type="protein sequence ID" value="KKS31612.1"/>
    <property type="molecule type" value="Genomic_DNA"/>
</dbReference>
<dbReference type="AlphaFoldDB" id="A0A0G0Y4M6"/>
<reference evidence="2 3" key="1">
    <citation type="journal article" date="2015" name="Nature">
        <title>rRNA introns, odd ribosomes, and small enigmatic genomes across a large radiation of phyla.</title>
        <authorList>
            <person name="Brown C.T."/>
            <person name="Hug L.A."/>
            <person name="Thomas B.C."/>
            <person name="Sharon I."/>
            <person name="Castelle C.J."/>
            <person name="Singh A."/>
            <person name="Wilkins M.J."/>
            <person name="Williams K.H."/>
            <person name="Banfield J.F."/>
        </authorList>
    </citation>
    <scope>NUCLEOTIDE SEQUENCE [LARGE SCALE GENOMIC DNA]</scope>
</reference>
<feature type="transmembrane region" description="Helical" evidence="1">
    <location>
        <begin position="26"/>
        <end position="49"/>
    </location>
</feature>
<gene>
    <name evidence="2" type="ORF">UU93_C0016G0014</name>
</gene>
<keyword evidence="1" id="KW-0812">Transmembrane</keyword>
<name>A0A0G0Y4M6_9BACT</name>
<comment type="caution">
    <text evidence="2">The sequence shown here is derived from an EMBL/GenBank/DDBJ whole genome shotgun (WGS) entry which is preliminary data.</text>
</comment>
<protein>
    <submittedName>
        <fullName evidence="2">Uncharacterized protein</fullName>
    </submittedName>
</protein>
<evidence type="ECO:0000313" key="2">
    <source>
        <dbReference type="EMBL" id="KKS31612.1"/>
    </source>
</evidence>
<evidence type="ECO:0000313" key="3">
    <source>
        <dbReference type="Proteomes" id="UP000034160"/>
    </source>
</evidence>
<proteinExistence type="predicted"/>